<organism evidence="1 2">
    <name type="scientific">Neokomagataea anthophila</name>
    <dbReference type="NCBI Taxonomy" id="2826925"/>
    <lineage>
        <taxon>Bacteria</taxon>
        <taxon>Pseudomonadati</taxon>
        <taxon>Pseudomonadota</taxon>
        <taxon>Alphaproteobacteria</taxon>
        <taxon>Acetobacterales</taxon>
        <taxon>Acetobacteraceae</taxon>
        <taxon>Neokomagataea</taxon>
    </lineage>
</organism>
<proteinExistence type="predicted"/>
<keyword evidence="2" id="KW-1185">Reference proteome</keyword>
<evidence type="ECO:0000313" key="1">
    <source>
        <dbReference type="EMBL" id="MBR0560339.1"/>
    </source>
</evidence>
<name>A0ABS5E8V9_9PROT</name>
<accession>A0ABS5E8V9</accession>
<evidence type="ECO:0000313" key="2">
    <source>
        <dbReference type="Proteomes" id="UP000677812"/>
    </source>
</evidence>
<reference evidence="1 2" key="1">
    <citation type="submission" date="2021-04" db="EMBL/GenBank/DDBJ databases">
        <title>The complete genome sequence of Neokomagataea sp. TBRC 2177.</title>
        <authorList>
            <person name="Charoenyingcharoen P."/>
            <person name="Yukphan P."/>
        </authorList>
    </citation>
    <scope>NUCLEOTIDE SEQUENCE [LARGE SCALE GENOMIC DNA]</scope>
    <source>
        <strain evidence="1 2">TBRC 2177</strain>
    </source>
</reference>
<dbReference type="RefSeq" id="WP_211682609.1">
    <property type="nucleotide sequence ID" value="NZ_JAGRQH010000007.1"/>
</dbReference>
<sequence length="199" mass="20758">MRSDLLALKLGRGYAKAAQILGRSGVQYRPTDGMSALTVPYASPMLAFDVDPSFSGVKPAGWGVVARYVLSDRLSDTRVGDVLTCGGQNFFVAAVDVSTPALCVACDQIVSVSAVSGGSGMVVSGCPAAIILRSKGESAQSGMPGSARPGQFVLYLPHLPGIMLRPYMTVTSDNGATYTINSAEKSAWGFRCVLSLQQV</sequence>
<gene>
    <name evidence="1" type="ORF">KB213_09785</name>
</gene>
<dbReference type="EMBL" id="JAGRQH010000007">
    <property type="protein sequence ID" value="MBR0560339.1"/>
    <property type="molecule type" value="Genomic_DNA"/>
</dbReference>
<comment type="caution">
    <text evidence="1">The sequence shown here is derived from an EMBL/GenBank/DDBJ whole genome shotgun (WGS) entry which is preliminary data.</text>
</comment>
<dbReference type="Proteomes" id="UP000677812">
    <property type="component" value="Unassembled WGS sequence"/>
</dbReference>
<protein>
    <submittedName>
        <fullName evidence="1">Uncharacterized protein</fullName>
    </submittedName>
</protein>